<keyword evidence="4 9" id="KW-0813">Transport</keyword>
<dbReference type="GO" id="GO:0015031">
    <property type="term" value="P:protein transport"/>
    <property type="evidence" value="ECO:0007669"/>
    <property type="project" value="UniProtKB-KW"/>
</dbReference>
<comment type="caution">
    <text evidence="12">The sequence shown here is derived from an EMBL/GenBank/DDBJ whole genome shotgun (WGS) entry which is preliminary data.</text>
</comment>
<evidence type="ECO:0000256" key="2">
    <source>
        <dbReference type="ARBA" id="ARBA00011023"/>
    </source>
</evidence>
<feature type="domain" description="Conserved oligomeric complex COG6 N-terminal" evidence="10">
    <location>
        <begin position="34"/>
        <end position="146"/>
    </location>
</feature>
<reference evidence="12 13" key="1">
    <citation type="journal article" date="2020" name="Nat. Food">
        <title>A phased Vanilla planifolia genome enables genetic improvement of flavour and production.</title>
        <authorList>
            <person name="Hasing T."/>
            <person name="Tang H."/>
            <person name="Brym M."/>
            <person name="Khazi F."/>
            <person name="Huang T."/>
            <person name="Chambers A.H."/>
        </authorList>
    </citation>
    <scope>NUCLEOTIDE SEQUENCE [LARGE SCALE GENOMIC DNA]</scope>
    <source>
        <tissue evidence="12">Leaf</tissue>
    </source>
</reference>
<gene>
    <name evidence="12" type="ORF">HPP92_018171</name>
</gene>
<evidence type="ECO:0000256" key="8">
    <source>
        <dbReference type="ARBA" id="ARBA00031348"/>
    </source>
</evidence>
<evidence type="ECO:0000256" key="1">
    <source>
        <dbReference type="ARBA" id="ARBA00004395"/>
    </source>
</evidence>
<organism evidence="12 13">
    <name type="scientific">Vanilla planifolia</name>
    <name type="common">Vanilla</name>
    <dbReference type="NCBI Taxonomy" id="51239"/>
    <lineage>
        <taxon>Eukaryota</taxon>
        <taxon>Viridiplantae</taxon>
        <taxon>Streptophyta</taxon>
        <taxon>Embryophyta</taxon>
        <taxon>Tracheophyta</taxon>
        <taxon>Spermatophyta</taxon>
        <taxon>Magnoliopsida</taxon>
        <taxon>Liliopsida</taxon>
        <taxon>Asparagales</taxon>
        <taxon>Orchidaceae</taxon>
        <taxon>Vanilloideae</taxon>
        <taxon>Vanilleae</taxon>
        <taxon>Vanilla</taxon>
    </lineage>
</organism>
<name>A0A835QHI9_VANPL</name>
<comment type="function">
    <text evidence="9">Required for normal Golgi function.</text>
</comment>
<comment type="subunit">
    <text evidence="9">Component of the conserved oligomeric Golgi complex.</text>
</comment>
<dbReference type="PANTHER" id="PTHR21506:SF0">
    <property type="entry name" value="CONSERVED OLIGOMERIC GOLGI COMPLEX SUBUNIT 6"/>
    <property type="match status" value="1"/>
</dbReference>
<dbReference type="GO" id="GO:0017119">
    <property type="term" value="C:Golgi transport complex"/>
    <property type="evidence" value="ECO:0007669"/>
    <property type="project" value="UniProtKB-UniRule"/>
</dbReference>
<dbReference type="InterPro" id="IPR048369">
    <property type="entry name" value="COG6_C"/>
</dbReference>
<comment type="subcellular location">
    <subcellularLocation>
        <location evidence="1 9">Golgi apparatus membrane</location>
        <topology evidence="1 9">Peripheral membrane protein</topology>
    </subcellularLocation>
</comment>
<dbReference type="InterPro" id="IPR010490">
    <property type="entry name" value="COG6"/>
</dbReference>
<evidence type="ECO:0000256" key="3">
    <source>
        <dbReference type="ARBA" id="ARBA00020973"/>
    </source>
</evidence>
<dbReference type="EMBL" id="JADCNM010000009">
    <property type="protein sequence ID" value="KAG0468843.1"/>
    <property type="molecule type" value="Genomic_DNA"/>
</dbReference>
<dbReference type="SMART" id="SM01087">
    <property type="entry name" value="COG6"/>
    <property type="match status" value="1"/>
</dbReference>
<evidence type="ECO:0000313" key="13">
    <source>
        <dbReference type="Proteomes" id="UP000639772"/>
    </source>
</evidence>
<keyword evidence="6 9" id="KW-0333">Golgi apparatus</keyword>
<dbReference type="GO" id="GO:0000139">
    <property type="term" value="C:Golgi membrane"/>
    <property type="evidence" value="ECO:0007669"/>
    <property type="project" value="UniProtKB-SubCell"/>
</dbReference>
<comment type="similarity">
    <text evidence="2 9">Belongs to the COG6 family.</text>
</comment>
<evidence type="ECO:0000256" key="7">
    <source>
        <dbReference type="ARBA" id="ARBA00023136"/>
    </source>
</evidence>
<feature type="domain" description="Conserved Oligomeric Golgi complex subunit 6 C-terminal" evidence="11">
    <location>
        <begin position="176"/>
        <end position="677"/>
    </location>
</feature>
<keyword evidence="5 9" id="KW-0653">Protein transport</keyword>
<dbReference type="Pfam" id="PF06419">
    <property type="entry name" value="COG6_N"/>
    <property type="match status" value="1"/>
</dbReference>
<dbReference type="GO" id="GO:0006891">
    <property type="term" value="P:intra-Golgi vesicle-mediated transport"/>
    <property type="evidence" value="ECO:0007669"/>
    <property type="project" value="UniProtKB-UniRule"/>
</dbReference>
<evidence type="ECO:0000313" key="12">
    <source>
        <dbReference type="EMBL" id="KAG0468843.1"/>
    </source>
</evidence>
<dbReference type="Pfam" id="PF20653">
    <property type="entry name" value="COG6_C"/>
    <property type="match status" value="1"/>
</dbReference>
<accession>A0A835QHI9</accession>
<dbReference type="OrthoDB" id="272987at2759"/>
<sequence>MATVSLAPGLSRKLKKVLEIRTDAPDLLDSLSTLSTFYTENSPQARRNLRSSIEQRSLAINHHFLLASLPAQQALDRVEEEVNALADCCDQIAKVLSNCSARTGDIVSTTERLKQELDVITQRQEIVSCFLRDYQLSNDEINALREEDLNENFFNALHHVQEIHANCKMLLRTHHQRAGLELMDMMSVYQDGAYERLCRWVQAECKELGDSDNPDVSDLLKKAVRCLKERPVLFKYCAEEVANMRHHALFRRFISALTRGGPGGLPRPIEVHAHDPLRYVGDMLGWLHQAIASERELVLVLLDADATSDAGSTARLFTRNTEIEYTKPEPDITFVLDRIFEGACRPFKVRVEQVLQSQPNLIVSYKLSNTLEFYSYTISDLLGRETALCNTLWLLKDASNQTFLNILKSRGDKLLRYPPLVAVDLSPPPAVREGVSLLLELIDTYNGMMVPASGKKPDFDLVITAVLDPIVQMCEQAAETQKSKGALSRKGRTNSELGSGNRDTLLVDSILAKSTSMAPQNAESSSKIYLINCLSAIHQPLVGHEVASTYVGNLLSMIEAHLGVLVEKEADAILRRCGLLSKINYIQNLAESHHEKEAQPLAEAEEMLPRVLSDCLRSFFGLVTGTDGSLPEFEQLQVPRLRSDACRRLARALAEAYDVIYAAVMDPENCYSDPKSLKTEG</sequence>
<dbReference type="PANTHER" id="PTHR21506">
    <property type="entry name" value="COMPONENT OF OLIGOMERIC GOLGI COMPLEX 6"/>
    <property type="match status" value="1"/>
</dbReference>
<dbReference type="Proteomes" id="UP000639772">
    <property type="component" value="Chromosome 9"/>
</dbReference>
<evidence type="ECO:0000259" key="10">
    <source>
        <dbReference type="Pfam" id="PF06419"/>
    </source>
</evidence>
<evidence type="ECO:0000256" key="5">
    <source>
        <dbReference type="ARBA" id="ARBA00022927"/>
    </source>
</evidence>
<proteinExistence type="inferred from homology"/>
<keyword evidence="7 9" id="KW-0472">Membrane</keyword>
<evidence type="ECO:0000259" key="11">
    <source>
        <dbReference type="Pfam" id="PF20653"/>
    </source>
</evidence>
<protein>
    <recommendedName>
        <fullName evidence="3 9">Conserved oligomeric Golgi complex subunit 6</fullName>
        <shortName evidence="9">COG complex subunit 6</shortName>
    </recommendedName>
    <alternativeName>
        <fullName evidence="8 9">Component of oligomeric Golgi complex 6</fullName>
    </alternativeName>
</protein>
<evidence type="ECO:0000256" key="4">
    <source>
        <dbReference type="ARBA" id="ARBA00022448"/>
    </source>
</evidence>
<evidence type="ECO:0000256" key="9">
    <source>
        <dbReference type="RuleBase" id="RU365075"/>
    </source>
</evidence>
<evidence type="ECO:0000256" key="6">
    <source>
        <dbReference type="ARBA" id="ARBA00023034"/>
    </source>
</evidence>
<dbReference type="AlphaFoldDB" id="A0A835QHI9"/>
<dbReference type="InterPro" id="IPR048368">
    <property type="entry name" value="COG6_N"/>
</dbReference>